<dbReference type="EMBL" id="FOTV01000003">
    <property type="protein sequence ID" value="SFL51802.1"/>
    <property type="molecule type" value="Genomic_DNA"/>
</dbReference>
<evidence type="ECO:0000313" key="2">
    <source>
        <dbReference type="EMBL" id="SFL51802.1"/>
    </source>
</evidence>
<keyword evidence="1" id="KW-0732">Signal</keyword>
<dbReference type="InterPro" id="IPR025737">
    <property type="entry name" value="FApF"/>
</dbReference>
<evidence type="ECO:0000313" key="3">
    <source>
        <dbReference type="Proteomes" id="UP000199211"/>
    </source>
</evidence>
<feature type="signal peptide" evidence="1">
    <location>
        <begin position="1"/>
        <end position="32"/>
    </location>
</feature>
<proteinExistence type="predicted"/>
<reference evidence="2 3" key="1">
    <citation type="submission" date="2016-10" db="EMBL/GenBank/DDBJ databases">
        <authorList>
            <person name="Varghese N."/>
            <person name="Submissions S."/>
        </authorList>
    </citation>
    <scope>NUCLEOTIDE SEQUENCE [LARGE SCALE GENOMIC DNA]</scope>
    <source>
        <strain evidence="2 3">DSM 26291</strain>
    </source>
</reference>
<name>A0ABY1FKS5_9GAMM</name>
<organism evidence="2 3">
    <name type="scientific">Marinobacter salarius</name>
    <dbReference type="NCBI Taxonomy" id="1420917"/>
    <lineage>
        <taxon>Bacteria</taxon>
        <taxon>Pseudomonadati</taxon>
        <taxon>Pseudomonadota</taxon>
        <taxon>Gammaproteobacteria</taxon>
        <taxon>Pseudomonadales</taxon>
        <taxon>Marinobacteraceae</taxon>
        <taxon>Marinobacter</taxon>
    </lineage>
</organism>
<dbReference type="Proteomes" id="UP000199211">
    <property type="component" value="Unassembled WGS sequence"/>
</dbReference>
<comment type="caution">
    <text evidence="2">The sequence shown here is derived from an EMBL/GenBank/DDBJ whole genome shotgun (WGS) entry which is preliminary data.</text>
</comment>
<gene>
    <name evidence="2" type="ORF">SAMN04487868_103158</name>
</gene>
<keyword evidence="3" id="KW-1185">Reference proteome</keyword>
<dbReference type="RefSeq" id="WP_075195468.1">
    <property type="nucleotide sequence ID" value="NZ_DQRB01000064.1"/>
</dbReference>
<dbReference type="Pfam" id="PF13557">
    <property type="entry name" value="Phenol_MetA_deg"/>
    <property type="match status" value="1"/>
</dbReference>
<accession>A0ABY1FKS5</accession>
<sequence length="303" mass="33052">MRSTLKNTPFKSLAMGSALALTTGFFSATTQAAEIATDPGDYTPLPAGVNLGILYGQYATRDTVYADGDKVPVDAGLNTIIGLARFVHYMDIGGVIVDPQIIVPFGKVELEEPFGPLQPTSESGVGDPIIGATAWVLNNPDDQQWVGLSAFASVPVGQYDDDKGPVNIGENRWKGIFQAAYVKHLSNSVVLDLIAEYSVYGDNDDFLGFKREQEDAQSLQGHLRYLLSKQSHVALSYYHSFGGETTVGGQDQDDRVNTNRWLATYATFVDPTVQLQVQAGQDINVENGFEEDTRVNFRVLKVF</sequence>
<feature type="chain" id="PRO_5046131417" evidence="1">
    <location>
        <begin position="33"/>
        <end position="303"/>
    </location>
</feature>
<protein>
    <submittedName>
        <fullName evidence="2">MetA-pathway of phenol degradation</fullName>
    </submittedName>
</protein>
<evidence type="ECO:0000256" key="1">
    <source>
        <dbReference type="SAM" id="SignalP"/>
    </source>
</evidence>